<dbReference type="InterPro" id="IPR003594">
    <property type="entry name" value="HATPase_dom"/>
</dbReference>
<dbReference type="Pfam" id="PF13188">
    <property type="entry name" value="PAS_8"/>
    <property type="match status" value="1"/>
</dbReference>
<dbReference type="NCBIfam" id="TIGR00229">
    <property type="entry name" value="sensory_box"/>
    <property type="match status" value="7"/>
</dbReference>
<dbReference type="PANTHER" id="PTHR44757">
    <property type="entry name" value="DIGUANYLATE CYCLASE DGCP"/>
    <property type="match status" value="1"/>
</dbReference>
<feature type="transmembrane region" description="Helical" evidence="7">
    <location>
        <begin position="163"/>
        <end position="184"/>
    </location>
</feature>
<dbReference type="InterPro" id="IPR000700">
    <property type="entry name" value="PAS-assoc_C"/>
</dbReference>
<dbReference type="InterPro" id="IPR052155">
    <property type="entry name" value="Biofilm_reg_signaling"/>
</dbReference>
<dbReference type="Pfam" id="PF08448">
    <property type="entry name" value="PAS_4"/>
    <property type="match status" value="6"/>
</dbReference>
<feature type="transmembrane region" description="Helical" evidence="7">
    <location>
        <begin position="88"/>
        <end position="113"/>
    </location>
</feature>
<feature type="domain" description="PAS" evidence="8">
    <location>
        <begin position="1362"/>
        <end position="1408"/>
    </location>
</feature>
<evidence type="ECO:0000256" key="7">
    <source>
        <dbReference type="SAM" id="Phobius"/>
    </source>
</evidence>
<feature type="domain" description="PAC" evidence="9">
    <location>
        <begin position="378"/>
        <end position="430"/>
    </location>
</feature>
<dbReference type="SMART" id="SM00086">
    <property type="entry name" value="PAC"/>
    <property type="match status" value="8"/>
</dbReference>
<dbReference type="InterPro" id="IPR036890">
    <property type="entry name" value="HATPase_C_sf"/>
</dbReference>
<keyword evidence="11" id="KW-1185">Reference proteome</keyword>
<evidence type="ECO:0000313" key="10">
    <source>
        <dbReference type="EMBL" id="MDY3563555.1"/>
    </source>
</evidence>
<feature type="transmembrane region" description="Helical" evidence="7">
    <location>
        <begin position="272"/>
        <end position="294"/>
    </location>
</feature>
<dbReference type="InterPro" id="IPR013656">
    <property type="entry name" value="PAS_4"/>
</dbReference>
<dbReference type="SUPFAM" id="SSF55785">
    <property type="entry name" value="PYP-like sensor domain (PAS domain)"/>
    <property type="match status" value="9"/>
</dbReference>
<comment type="subcellular location">
    <subcellularLocation>
        <location evidence="1">Cell membrane</location>
        <topology evidence="1">Multi-pass membrane protein</topology>
    </subcellularLocation>
</comment>
<feature type="domain" description="PAC" evidence="9">
    <location>
        <begin position="1442"/>
        <end position="1494"/>
    </location>
</feature>
<keyword evidence="3 7" id="KW-0812">Transmembrane</keyword>
<dbReference type="PROSITE" id="PS50112">
    <property type="entry name" value="PAS"/>
    <property type="match status" value="6"/>
</dbReference>
<evidence type="ECO:0000313" key="11">
    <source>
        <dbReference type="Proteomes" id="UP001272242"/>
    </source>
</evidence>
<feature type="domain" description="PAC" evidence="9">
    <location>
        <begin position="793"/>
        <end position="847"/>
    </location>
</feature>
<sequence length="1699" mass="183426">MHTRVVRRPWAIALGLAVAYVATARLGLLLALPPDFKATAVWPPSGLALAVVLLTRLRAWPGVWLGAFVANVWDAFSPSRAGPLAPHLISSAVIATGSTLQALAGAGLIRSLVGPAGALDRARDAFRFVAIVPLTCLIGATAGACAVGATGPGGWAVAPDVWWTWWIGDIAGALVVAPVVLCVARGDRPRRPPAEAVALFALLIGSCAVVFGGWVGGGSAPLAYLSLPLLVWAAVRFGPRGATLAVVVIAAFAVWATVRGTGPFVHADIHQALLLLDVFLAVVVVTSLVLSAVLREREAAVAALRASEAKFRHLTEAMPQIVWATAPDGGTAYLNRRWTEYTGLTGLSDAALALALHPDDEPKMRAAWATAQAAGGEFQHEFRLRAAAGAYRWFLARAVPVPGPGGAPGGWLGTSTDIDDLKRAQADLARQRAELQLILDTVPALIFYKDRRHRLVRVNNEMARVVGLPPDALLGHTDSELGAPHAADYRRQEEEIMRDGGPVRTVVEPLFTFTGTRWLQTTKVPYRDDTGRVIGLLGLSVDVTDQKQAEAEVRRLNEELERRVAERTAVAEARTRELQSAVDALREQKQLLETILDSLGDAVLVADRDGRVLLQNRAFQRLHPVPAEHVTADVAQRYGVYLPDGVTPCPLDRLPIVRAVRGESCDDVELLIVDAARPDGVPVSVTGRPVVGPNGIEGGVIVIRDVSAARRSEAALRESEARFRAIFDQSFQFIGLMSTGGTLLEANRTALAAAGLSDADVIGKPFWDTAWWSHDPEQQARLRDAVARAAGGETIRFEATHAAADGTPIRVDFSLKPFRDHTGAVRLLIPEGRDITAIRRAAEELSATEALLRQFIKHAPAAIAMLDADMRYVQASDRWLTDYKLSERDIIGRSHYAVFPDVPERWKAVHRRVLAGAVEACPEEPFPRADGAVEWLQWECRPWRAAGGEVGGLIMFTQVVTERVRADEALRESEARFRGAFDHAPIGIALVSPEGRWLKANQALCQMLGYEPGELLATDFQTLTHPDDLSADVEQVEQVLSGALAAYQMEKRYIHKGGHTIHALLAVSLVRGARGEPLYFVSQIKDITERKRAETELREQAAFIQGVLDAMPAHIAVLDRNGAIVAVNRAWHDTGAASVGADGRLPQTGAGTNYLDVCARSAAAGCADAAAAADAIRRVLDGHAERAVLDYACHARGARRWFLMNVTPLRHGRGAAVVSHTDVTDQRLAEERRRESEERSRSILDHSPAVVYLKDLEGRYQFVNRRGCELLGLPPEAWVGRTARELFPPDLADRFEASDRSARAAMRAHEVEEHATLPGGRAVTMLTVQFPLVGSDGRPYAICGIATDVTERKRAEAALRASEEQYRAVVQALAEGVVVQDRAGAIVACNDRAAEILGLTRDQMLGRTSRDPRWGAVCEDGAPFPGDAHPAMAVLRTGLPQFNTPMGVRTPDGALRWLSINSVPLAGPDPTGAAVVTSFHDVTAVREASDRLRASVREKEVMLKEIHHRVKNNLQIISTLLELQGDGLTDPAAVAAFRESRGRVRSMSLIHERLYRSEDLAGVEFGPYLRGLAEDLFRAYRADDEAVRLEVAASVPPLPLDLAIPCGLLVNELISNCLKYAFVGRSRGNIQVSLVRTGAGSFVLTVADDGVGMPAGFDIENAPSFGLQLVSTLAAQLRGAVELAPGPGTRVTVQFPARG</sequence>
<keyword evidence="4 7" id="KW-1133">Transmembrane helix</keyword>
<dbReference type="InterPro" id="IPR013655">
    <property type="entry name" value="PAS_fold_3"/>
</dbReference>
<dbReference type="InterPro" id="IPR001610">
    <property type="entry name" value="PAC"/>
</dbReference>
<feature type="domain" description="PAS" evidence="8">
    <location>
        <begin position="719"/>
        <end position="793"/>
    </location>
</feature>
<accession>A0ABU5F8G6</accession>
<feature type="coiled-coil region" evidence="6">
    <location>
        <begin position="543"/>
        <end position="602"/>
    </location>
</feature>
<evidence type="ECO:0000256" key="1">
    <source>
        <dbReference type="ARBA" id="ARBA00004651"/>
    </source>
</evidence>
<dbReference type="Proteomes" id="UP001272242">
    <property type="component" value="Unassembled WGS sequence"/>
</dbReference>
<feature type="domain" description="PAC" evidence="9">
    <location>
        <begin position="1047"/>
        <end position="1099"/>
    </location>
</feature>
<evidence type="ECO:0000259" key="9">
    <source>
        <dbReference type="PROSITE" id="PS50113"/>
    </source>
</evidence>
<protein>
    <submittedName>
        <fullName evidence="10">PAS domain S-box protein</fullName>
    </submittedName>
</protein>
<evidence type="ECO:0000256" key="4">
    <source>
        <dbReference type="ARBA" id="ARBA00022989"/>
    </source>
</evidence>
<dbReference type="PROSITE" id="PS50113">
    <property type="entry name" value="PAC"/>
    <property type="match status" value="7"/>
</dbReference>
<feature type="domain" description="PAS" evidence="8">
    <location>
        <begin position="588"/>
        <end position="622"/>
    </location>
</feature>
<dbReference type="Pfam" id="PF02518">
    <property type="entry name" value="HATPase_c"/>
    <property type="match status" value="1"/>
</dbReference>
<evidence type="ECO:0000256" key="2">
    <source>
        <dbReference type="ARBA" id="ARBA00022475"/>
    </source>
</evidence>
<dbReference type="EMBL" id="JAXBLV010000244">
    <property type="protein sequence ID" value="MDY3563555.1"/>
    <property type="molecule type" value="Genomic_DNA"/>
</dbReference>
<gene>
    <name evidence="10" type="ORF">R5W23_005169</name>
</gene>
<keyword evidence="6" id="KW-0175">Coiled coil</keyword>
<proteinExistence type="predicted"/>
<dbReference type="Gene3D" id="3.30.565.10">
    <property type="entry name" value="Histidine kinase-like ATPase, C-terminal domain"/>
    <property type="match status" value="1"/>
</dbReference>
<evidence type="ECO:0000256" key="3">
    <source>
        <dbReference type="ARBA" id="ARBA00022692"/>
    </source>
</evidence>
<dbReference type="CDD" id="cd00130">
    <property type="entry name" value="PAS"/>
    <property type="match status" value="6"/>
</dbReference>
<keyword evidence="5 7" id="KW-0472">Membrane</keyword>
<evidence type="ECO:0000259" key="8">
    <source>
        <dbReference type="PROSITE" id="PS50112"/>
    </source>
</evidence>
<evidence type="ECO:0000256" key="5">
    <source>
        <dbReference type="ARBA" id="ARBA00023136"/>
    </source>
</evidence>
<reference evidence="11" key="1">
    <citation type="journal article" date="2023" name="Mar. Drugs">
        <title>Gemmata algarum, a Novel Planctomycete Isolated from an Algal Mat, Displays Antimicrobial Activity.</title>
        <authorList>
            <person name="Kumar G."/>
            <person name="Kallscheuer N."/>
            <person name="Kashif M."/>
            <person name="Ahamad S."/>
            <person name="Jagadeeshwari U."/>
            <person name="Pannikurungottu S."/>
            <person name="Haufschild T."/>
            <person name="Kabuu M."/>
            <person name="Sasikala C."/>
            <person name="Jogler C."/>
            <person name="Ramana C."/>
        </authorList>
    </citation>
    <scope>NUCLEOTIDE SEQUENCE [LARGE SCALE GENOMIC DNA]</scope>
    <source>
        <strain evidence="11">JC673</strain>
    </source>
</reference>
<dbReference type="InterPro" id="IPR011495">
    <property type="entry name" value="Sig_transdc_His_kin_sub2_dim/P"/>
</dbReference>
<feature type="transmembrane region" description="Helical" evidence="7">
    <location>
        <begin position="237"/>
        <end position="260"/>
    </location>
</feature>
<dbReference type="Gene3D" id="3.30.450.20">
    <property type="entry name" value="PAS domain"/>
    <property type="match status" value="9"/>
</dbReference>
<dbReference type="Pfam" id="PF13426">
    <property type="entry name" value="PAS_9"/>
    <property type="match status" value="1"/>
</dbReference>
<feature type="domain" description="PAC" evidence="9">
    <location>
        <begin position="1309"/>
        <end position="1361"/>
    </location>
</feature>
<name>A0ABU5F8G6_9BACT</name>
<feature type="domain" description="PAS" evidence="8">
    <location>
        <begin position="973"/>
        <end position="1043"/>
    </location>
</feature>
<feature type="transmembrane region" description="Helical" evidence="7">
    <location>
        <begin position="12"/>
        <end position="32"/>
    </location>
</feature>
<feature type="domain" description="PAS" evidence="8">
    <location>
        <begin position="431"/>
        <end position="477"/>
    </location>
</feature>
<feature type="domain" description="PAS" evidence="8">
    <location>
        <begin position="1236"/>
        <end position="1309"/>
    </location>
</feature>
<comment type="caution">
    <text evidence="10">The sequence shown here is derived from an EMBL/GenBank/DDBJ whole genome shotgun (WGS) entry which is preliminary data.</text>
</comment>
<dbReference type="PANTHER" id="PTHR44757:SF2">
    <property type="entry name" value="BIOFILM ARCHITECTURE MAINTENANCE PROTEIN MBAA"/>
    <property type="match status" value="1"/>
</dbReference>
<organism evidence="10 11">
    <name type="scientific">Gemmata algarum</name>
    <dbReference type="NCBI Taxonomy" id="2975278"/>
    <lineage>
        <taxon>Bacteria</taxon>
        <taxon>Pseudomonadati</taxon>
        <taxon>Planctomycetota</taxon>
        <taxon>Planctomycetia</taxon>
        <taxon>Gemmatales</taxon>
        <taxon>Gemmataceae</taxon>
        <taxon>Gemmata</taxon>
    </lineage>
</organism>
<dbReference type="Pfam" id="PF08447">
    <property type="entry name" value="PAS_3"/>
    <property type="match status" value="1"/>
</dbReference>
<dbReference type="Pfam" id="PF07568">
    <property type="entry name" value="HisKA_2"/>
    <property type="match status" value="1"/>
</dbReference>
<dbReference type="InterPro" id="IPR035965">
    <property type="entry name" value="PAS-like_dom_sf"/>
</dbReference>
<dbReference type="InterPro" id="IPR007895">
    <property type="entry name" value="MASE1"/>
</dbReference>
<dbReference type="SMART" id="SM00387">
    <property type="entry name" value="HATPase_c"/>
    <property type="match status" value="1"/>
</dbReference>
<feature type="domain" description="PAC" evidence="9">
    <location>
        <begin position="490"/>
        <end position="555"/>
    </location>
</feature>
<feature type="transmembrane region" description="Helical" evidence="7">
    <location>
        <begin position="196"/>
        <end position="217"/>
    </location>
</feature>
<dbReference type="RefSeq" id="WP_320689733.1">
    <property type="nucleotide sequence ID" value="NZ_JAXBLV010000244.1"/>
</dbReference>
<feature type="transmembrane region" description="Helical" evidence="7">
    <location>
        <begin position="125"/>
        <end position="151"/>
    </location>
</feature>
<dbReference type="Pfam" id="PF05231">
    <property type="entry name" value="MASE1"/>
    <property type="match status" value="1"/>
</dbReference>
<dbReference type="SMART" id="SM00091">
    <property type="entry name" value="PAS"/>
    <property type="match status" value="8"/>
</dbReference>
<feature type="domain" description="PAC" evidence="9">
    <location>
        <begin position="920"/>
        <end position="972"/>
    </location>
</feature>
<evidence type="ECO:0000256" key="6">
    <source>
        <dbReference type="SAM" id="Coils"/>
    </source>
</evidence>
<keyword evidence="2" id="KW-1003">Cell membrane</keyword>
<dbReference type="InterPro" id="IPR000014">
    <property type="entry name" value="PAS"/>
</dbReference>
<dbReference type="SUPFAM" id="SSF55874">
    <property type="entry name" value="ATPase domain of HSP90 chaperone/DNA topoisomerase II/histidine kinase"/>
    <property type="match status" value="1"/>
</dbReference>